<dbReference type="InterPro" id="IPR006300">
    <property type="entry name" value="FlgB"/>
</dbReference>
<proteinExistence type="inferred from homology"/>
<evidence type="ECO:0000256" key="3">
    <source>
        <dbReference type="ARBA" id="ARBA00014376"/>
    </source>
</evidence>
<dbReference type="Proteomes" id="UP000646911">
    <property type="component" value="Unassembled WGS sequence"/>
</dbReference>
<sequence length="127" mass="13695">MIHNLQSVTTATVGLALDAATLRHQAIANNIANVNTEGYVPVQINFASYMEQLEQLSAPTQGKGKHKHSVGQLELEPIFDVNGNPAKVSLDTEVAAMAHNTVQYQALIKALNRHYAIMSSAVTDGKK</sequence>
<dbReference type="Pfam" id="PF00460">
    <property type="entry name" value="Flg_bb_rod"/>
    <property type="match status" value="1"/>
</dbReference>
<evidence type="ECO:0000259" key="7">
    <source>
        <dbReference type="Pfam" id="PF00460"/>
    </source>
</evidence>
<name>A0ABR6ZHG4_9BURK</name>
<dbReference type="RefSeq" id="WP_186956840.1">
    <property type="nucleotide sequence ID" value="NZ_JACOFX010000024.1"/>
</dbReference>
<keyword evidence="8" id="KW-0966">Cell projection</keyword>
<evidence type="ECO:0000256" key="6">
    <source>
        <dbReference type="PIRNR" id="PIRNR002889"/>
    </source>
</evidence>
<evidence type="ECO:0000256" key="1">
    <source>
        <dbReference type="ARBA" id="ARBA00004117"/>
    </source>
</evidence>
<protein>
    <recommendedName>
        <fullName evidence="3 6">Flagellar basal body rod protein FlgB</fullName>
    </recommendedName>
</protein>
<comment type="function">
    <text evidence="5 6">Structural component of flagellum, the bacterial motility apparatus. Part of the rod structure of flagellar basal body.</text>
</comment>
<evidence type="ECO:0000313" key="8">
    <source>
        <dbReference type="EMBL" id="MBC3911129.1"/>
    </source>
</evidence>
<comment type="subunit">
    <text evidence="6">The basal body constitutes a major portion of the flagellar organelle and consists of a number of rings mounted on a central rod.</text>
</comment>
<comment type="caution">
    <text evidence="8">The sequence shown here is derived from an EMBL/GenBank/DDBJ whole genome shotgun (WGS) entry which is preliminary data.</text>
</comment>
<dbReference type="PROSITE" id="PS00588">
    <property type="entry name" value="FLAGELLA_BB_ROD"/>
    <property type="match status" value="1"/>
</dbReference>
<keyword evidence="8" id="KW-0282">Flagellum</keyword>
<evidence type="ECO:0000256" key="2">
    <source>
        <dbReference type="ARBA" id="ARBA00009677"/>
    </source>
</evidence>
<organism evidence="8 9">
    <name type="scientific">Undibacterium umbellatum</name>
    <dbReference type="NCBI Taxonomy" id="2762300"/>
    <lineage>
        <taxon>Bacteria</taxon>
        <taxon>Pseudomonadati</taxon>
        <taxon>Pseudomonadota</taxon>
        <taxon>Betaproteobacteria</taxon>
        <taxon>Burkholderiales</taxon>
        <taxon>Oxalobacteraceae</taxon>
        <taxon>Undibacterium</taxon>
    </lineage>
</organism>
<dbReference type="PIRSF" id="PIRSF002889">
    <property type="entry name" value="Rod_FlgB"/>
    <property type="match status" value="1"/>
</dbReference>
<keyword evidence="8" id="KW-0969">Cilium</keyword>
<dbReference type="InterPro" id="IPR001444">
    <property type="entry name" value="Flag_bb_rod_N"/>
</dbReference>
<dbReference type="EMBL" id="JACOFX010000024">
    <property type="protein sequence ID" value="MBC3911129.1"/>
    <property type="molecule type" value="Genomic_DNA"/>
</dbReference>
<comment type="subcellular location">
    <subcellularLocation>
        <location evidence="1 6">Bacterial flagellum basal body</location>
    </subcellularLocation>
</comment>
<gene>
    <name evidence="8" type="primary">flgB</name>
    <name evidence="8" type="ORF">H8L47_26500</name>
</gene>
<accession>A0ABR6ZHG4</accession>
<dbReference type="NCBIfam" id="TIGR01396">
    <property type="entry name" value="FlgB"/>
    <property type="match status" value="1"/>
</dbReference>
<dbReference type="InterPro" id="IPR019776">
    <property type="entry name" value="Flagellar_basal_body_rod_CS"/>
</dbReference>
<comment type="similarity">
    <text evidence="2 6">Belongs to the flagella basal body rod proteins family.</text>
</comment>
<evidence type="ECO:0000313" key="9">
    <source>
        <dbReference type="Proteomes" id="UP000646911"/>
    </source>
</evidence>
<evidence type="ECO:0000256" key="5">
    <source>
        <dbReference type="ARBA" id="ARBA00024934"/>
    </source>
</evidence>
<evidence type="ECO:0000256" key="4">
    <source>
        <dbReference type="ARBA" id="ARBA00023143"/>
    </source>
</evidence>
<feature type="domain" description="Flagellar basal body rod protein N-terminal" evidence="7">
    <location>
        <begin position="16"/>
        <end position="39"/>
    </location>
</feature>
<keyword evidence="9" id="KW-1185">Reference proteome</keyword>
<keyword evidence="4 6" id="KW-0975">Bacterial flagellum</keyword>
<reference evidence="8 9" key="1">
    <citation type="submission" date="2020-08" db="EMBL/GenBank/DDBJ databases">
        <title>Novel species isolated from subtropical streams in China.</title>
        <authorList>
            <person name="Lu H."/>
        </authorList>
    </citation>
    <scope>NUCLEOTIDE SEQUENCE [LARGE SCALE GENOMIC DNA]</scope>
    <source>
        <strain evidence="8 9">NL8W</strain>
    </source>
</reference>